<sequence length="73" mass="8527">MLMMRPLAETHLFGKTRKLEHDTRVKMPMTLPFAESRLLGKKRPFAEARSLDVVRRQERQQRANASPVCYQAT</sequence>
<gene>
    <name evidence="1" type="ORF">NDU88_009237</name>
</gene>
<dbReference type="Proteomes" id="UP001066276">
    <property type="component" value="Chromosome 8"/>
</dbReference>
<organism evidence="1 2">
    <name type="scientific">Pleurodeles waltl</name>
    <name type="common">Iberian ribbed newt</name>
    <dbReference type="NCBI Taxonomy" id="8319"/>
    <lineage>
        <taxon>Eukaryota</taxon>
        <taxon>Metazoa</taxon>
        <taxon>Chordata</taxon>
        <taxon>Craniata</taxon>
        <taxon>Vertebrata</taxon>
        <taxon>Euteleostomi</taxon>
        <taxon>Amphibia</taxon>
        <taxon>Batrachia</taxon>
        <taxon>Caudata</taxon>
        <taxon>Salamandroidea</taxon>
        <taxon>Salamandridae</taxon>
        <taxon>Pleurodelinae</taxon>
        <taxon>Pleurodeles</taxon>
    </lineage>
</organism>
<keyword evidence="2" id="KW-1185">Reference proteome</keyword>
<evidence type="ECO:0000313" key="1">
    <source>
        <dbReference type="EMBL" id="KAJ1121109.1"/>
    </source>
</evidence>
<comment type="caution">
    <text evidence="1">The sequence shown here is derived from an EMBL/GenBank/DDBJ whole genome shotgun (WGS) entry which is preliminary data.</text>
</comment>
<protein>
    <submittedName>
        <fullName evidence="1">Uncharacterized protein</fullName>
    </submittedName>
</protein>
<dbReference type="EMBL" id="JANPWB010000012">
    <property type="protein sequence ID" value="KAJ1121109.1"/>
    <property type="molecule type" value="Genomic_DNA"/>
</dbReference>
<reference evidence="1" key="1">
    <citation type="journal article" date="2022" name="bioRxiv">
        <title>Sequencing and chromosome-scale assembly of the giantPleurodeles waltlgenome.</title>
        <authorList>
            <person name="Brown T."/>
            <person name="Elewa A."/>
            <person name="Iarovenko S."/>
            <person name="Subramanian E."/>
            <person name="Araus A.J."/>
            <person name="Petzold A."/>
            <person name="Susuki M."/>
            <person name="Suzuki K.-i.T."/>
            <person name="Hayashi T."/>
            <person name="Toyoda A."/>
            <person name="Oliveira C."/>
            <person name="Osipova E."/>
            <person name="Leigh N.D."/>
            <person name="Simon A."/>
            <person name="Yun M.H."/>
        </authorList>
    </citation>
    <scope>NUCLEOTIDE SEQUENCE</scope>
    <source>
        <strain evidence="1">20211129_DDA</strain>
        <tissue evidence="1">Liver</tissue>
    </source>
</reference>
<accession>A0AAV7P041</accession>
<dbReference type="AlphaFoldDB" id="A0AAV7P041"/>
<proteinExistence type="predicted"/>
<name>A0AAV7P041_PLEWA</name>
<evidence type="ECO:0000313" key="2">
    <source>
        <dbReference type="Proteomes" id="UP001066276"/>
    </source>
</evidence>